<protein>
    <submittedName>
        <fullName evidence="2">(Perigord truffle) hypothetical protein</fullName>
    </submittedName>
</protein>
<dbReference type="KEGG" id="tml:GSTUM_00008713001"/>
<dbReference type="InParanoid" id="D5GIW4"/>
<dbReference type="HOGENOM" id="CLU_2887466_0_0_1"/>
<reference evidence="2 3" key="1">
    <citation type="journal article" date="2010" name="Nature">
        <title>Perigord black truffle genome uncovers evolutionary origins and mechanisms of symbiosis.</title>
        <authorList>
            <person name="Martin F."/>
            <person name="Kohler A."/>
            <person name="Murat C."/>
            <person name="Balestrini R."/>
            <person name="Coutinho P.M."/>
            <person name="Jaillon O."/>
            <person name="Montanini B."/>
            <person name="Morin E."/>
            <person name="Noel B."/>
            <person name="Percudani R."/>
            <person name="Porcel B."/>
            <person name="Rubini A."/>
            <person name="Amicucci A."/>
            <person name="Amselem J."/>
            <person name="Anthouard V."/>
            <person name="Arcioni S."/>
            <person name="Artiguenave F."/>
            <person name="Aury J.M."/>
            <person name="Ballario P."/>
            <person name="Bolchi A."/>
            <person name="Brenna A."/>
            <person name="Brun A."/>
            <person name="Buee M."/>
            <person name="Cantarel B."/>
            <person name="Chevalier G."/>
            <person name="Couloux A."/>
            <person name="Da Silva C."/>
            <person name="Denoeud F."/>
            <person name="Duplessis S."/>
            <person name="Ghignone S."/>
            <person name="Hilselberger B."/>
            <person name="Iotti M."/>
            <person name="Marcais B."/>
            <person name="Mello A."/>
            <person name="Miranda M."/>
            <person name="Pacioni G."/>
            <person name="Quesneville H."/>
            <person name="Riccioni C."/>
            <person name="Ruotolo R."/>
            <person name="Splivallo R."/>
            <person name="Stocchi V."/>
            <person name="Tisserant E."/>
            <person name="Viscomi A.R."/>
            <person name="Zambonelli A."/>
            <person name="Zampieri E."/>
            <person name="Henrissat B."/>
            <person name="Lebrun M.H."/>
            <person name="Paolocci F."/>
            <person name="Bonfante P."/>
            <person name="Ottonello S."/>
            <person name="Wincker P."/>
        </authorList>
    </citation>
    <scope>NUCLEOTIDE SEQUENCE [LARGE SCALE GENOMIC DNA]</scope>
    <source>
        <strain evidence="2 3">Mel28</strain>
    </source>
</reference>
<dbReference type="RefSeq" id="XP_002840266.1">
    <property type="nucleotide sequence ID" value="XM_002840220.1"/>
</dbReference>
<evidence type="ECO:0000256" key="1">
    <source>
        <dbReference type="SAM" id="MobiDB-lite"/>
    </source>
</evidence>
<evidence type="ECO:0000313" key="2">
    <source>
        <dbReference type="EMBL" id="CAZ84457.1"/>
    </source>
</evidence>
<dbReference type="Proteomes" id="UP000006911">
    <property type="component" value="Unassembled WGS sequence"/>
</dbReference>
<dbReference type="AlphaFoldDB" id="D5GIW4"/>
<name>D5GIW4_TUBMM</name>
<dbReference type="GeneID" id="9185675"/>
<accession>D5GIW4</accession>
<sequence>MQRSTNSSDSPEHRQVSQGKIRKNVKKGTVSNRSARLARTARDISAREKRLNKEHGKQGSQVT</sequence>
<feature type="compositionally biased region" description="Basic and acidic residues" evidence="1">
    <location>
        <begin position="40"/>
        <end position="57"/>
    </location>
</feature>
<organism evidence="2 3">
    <name type="scientific">Tuber melanosporum (strain Mel28)</name>
    <name type="common">Perigord black truffle</name>
    <dbReference type="NCBI Taxonomy" id="656061"/>
    <lineage>
        <taxon>Eukaryota</taxon>
        <taxon>Fungi</taxon>
        <taxon>Dikarya</taxon>
        <taxon>Ascomycota</taxon>
        <taxon>Pezizomycotina</taxon>
        <taxon>Pezizomycetes</taxon>
        <taxon>Pezizales</taxon>
        <taxon>Tuberaceae</taxon>
        <taxon>Tuber</taxon>
    </lineage>
</organism>
<keyword evidence="3" id="KW-1185">Reference proteome</keyword>
<gene>
    <name evidence="2" type="ORF">GSTUM_00008713001</name>
</gene>
<proteinExistence type="predicted"/>
<dbReference type="EMBL" id="FN430329">
    <property type="protein sequence ID" value="CAZ84457.1"/>
    <property type="molecule type" value="Genomic_DNA"/>
</dbReference>
<feature type="region of interest" description="Disordered" evidence="1">
    <location>
        <begin position="1"/>
        <end position="63"/>
    </location>
</feature>
<evidence type="ECO:0000313" key="3">
    <source>
        <dbReference type="Proteomes" id="UP000006911"/>
    </source>
</evidence>